<evidence type="ECO:0000256" key="2">
    <source>
        <dbReference type="SAM" id="MobiDB-lite"/>
    </source>
</evidence>
<sequence length="245" mass="27352">MIGSAKIVSEEGSRDRDVPYKSDQESVGANALQQFTGHIPWIGWRQLVRTVTAARCTLLVSTVAASHAGVGDAAGRVEEIETHLLAGARSESLNELCHRPIMLLFYRDDCSACHALLQDLGNSAEFELLSEYMTMVFAESMVDLTENYPYPLPHFRNDSLFLHRGSRKGKLRMGEAETVREAFAGQGEYFPRVFFIFPQNGSVMPIFNQGVDSNPSFPNFYPETSFIIAQYDGCSLDYERGGELF</sequence>
<keyword evidence="4" id="KW-1185">Reference proteome</keyword>
<dbReference type="Gene3D" id="3.40.30.10">
    <property type="entry name" value="Glutaredoxin"/>
    <property type="match status" value="1"/>
</dbReference>
<feature type="region of interest" description="Disordered" evidence="2">
    <location>
        <begin position="1"/>
        <end position="22"/>
    </location>
</feature>
<dbReference type="PANTHER" id="PTHR15337">
    <property type="entry name" value="ANTERIOR GRADIENT PROTEIN-RELATED"/>
    <property type="match status" value="1"/>
</dbReference>
<comment type="caution">
    <text evidence="3">The sequence shown here is derived from an EMBL/GenBank/DDBJ whole genome shotgun (WGS) entry which is preliminary data.</text>
</comment>
<dbReference type="RefSeq" id="XP_029225493.1">
    <property type="nucleotide sequence ID" value="XM_029374396.1"/>
</dbReference>
<evidence type="ECO:0008006" key="5">
    <source>
        <dbReference type="Google" id="ProtNLM"/>
    </source>
</evidence>
<dbReference type="Proteomes" id="UP000284403">
    <property type="component" value="Unassembled WGS sequence"/>
</dbReference>
<dbReference type="InterPro" id="IPR051099">
    <property type="entry name" value="AGR/TXD"/>
</dbReference>
<dbReference type="EMBL" id="MKKU01000593">
    <property type="protein sequence ID" value="RNF06580.1"/>
    <property type="molecule type" value="Genomic_DNA"/>
</dbReference>
<evidence type="ECO:0000313" key="3">
    <source>
        <dbReference type="EMBL" id="RNF06580.1"/>
    </source>
</evidence>
<feature type="compositionally biased region" description="Basic and acidic residues" evidence="2">
    <location>
        <begin position="8"/>
        <end position="22"/>
    </location>
</feature>
<dbReference type="GeneID" id="40321142"/>
<dbReference type="PANTHER" id="PTHR15337:SF11">
    <property type="entry name" value="THIOREDOXIN DOMAIN-CONTAINING PROTEIN"/>
    <property type="match status" value="1"/>
</dbReference>
<protein>
    <recommendedName>
        <fullName evidence="5">Thioredoxin-like protein</fullName>
    </recommendedName>
</protein>
<reference evidence="3 4" key="1">
    <citation type="journal article" date="2018" name="BMC Genomics">
        <title>Genomic comparison of Trypanosoma conorhini and Trypanosoma rangeli to Trypanosoma cruzi strains of high and low virulence.</title>
        <authorList>
            <person name="Bradwell K.R."/>
            <person name="Koparde V.N."/>
            <person name="Matveyev A.V."/>
            <person name="Serrano M.G."/>
            <person name="Alves J.M."/>
            <person name="Parikh H."/>
            <person name="Huang B."/>
            <person name="Lee V."/>
            <person name="Espinosa-Alvarez O."/>
            <person name="Ortiz P.A."/>
            <person name="Costa-Martins A.G."/>
            <person name="Teixeira M.M."/>
            <person name="Buck G.A."/>
        </authorList>
    </citation>
    <scope>NUCLEOTIDE SEQUENCE [LARGE SCALE GENOMIC DNA]</scope>
    <source>
        <strain evidence="3 4">025E</strain>
    </source>
</reference>
<evidence type="ECO:0000313" key="4">
    <source>
        <dbReference type="Proteomes" id="UP000284403"/>
    </source>
</evidence>
<dbReference type="AlphaFoldDB" id="A0A422NM47"/>
<keyword evidence="1" id="KW-0732">Signal</keyword>
<name>A0A422NM47_9TRYP</name>
<gene>
    <name evidence="3" type="ORF">Tco025E_07531</name>
</gene>
<dbReference type="OrthoDB" id="262308at2759"/>
<evidence type="ECO:0000256" key="1">
    <source>
        <dbReference type="ARBA" id="ARBA00022729"/>
    </source>
</evidence>
<proteinExistence type="predicted"/>
<accession>A0A422NM47</accession>
<organism evidence="3 4">
    <name type="scientific">Trypanosoma conorhini</name>
    <dbReference type="NCBI Taxonomy" id="83891"/>
    <lineage>
        <taxon>Eukaryota</taxon>
        <taxon>Discoba</taxon>
        <taxon>Euglenozoa</taxon>
        <taxon>Kinetoplastea</taxon>
        <taxon>Metakinetoplastina</taxon>
        <taxon>Trypanosomatida</taxon>
        <taxon>Trypanosomatidae</taxon>
        <taxon>Trypanosoma</taxon>
    </lineage>
</organism>